<organism evidence="1 2">
    <name type="scientific">Candidatus Curtissbacteria bacterium GW2011_GWA1_40_16</name>
    <dbReference type="NCBI Taxonomy" id="1618405"/>
    <lineage>
        <taxon>Bacteria</taxon>
        <taxon>Candidatus Curtissiibacteriota</taxon>
    </lineage>
</organism>
<protein>
    <submittedName>
        <fullName evidence="1">Uncharacterized protein</fullName>
    </submittedName>
</protein>
<reference evidence="1 2" key="1">
    <citation type="journal article" date="2015" name="Nature">
        <title>rRNA introns, odd ribosomes, and small enigmatic genomes across a large radiation of phyla.</title>
        <authorList>
            <person name="Brown C.T."/>
            <person name="Hug L.A."/>
            <person name="Thomas B.C."/>
            <person name="Sharon I."/>
            <person name="Castelle C.J."/>
            <person name="Singh A."/>
            <person name="Wilkins M.J."/>
            <person name="Williams K.H."/>
            <person name="Banfield J.F."/>
        </authorList>
    </citation>
    <scope>NUCLEOTIDE SEQUENCE [LARGE SCALE GENOMIC DNA]</scope>
</reference>
<name>A0A0G0RMM4_9BACT</name>
<dbReference type="EMBL" id="LBYI01000003">
    <property type="protein sequence ID" value="KKR51111.1"/>
    <property type="molecule type" value="Genomic_DNA"/>
</dbReference>
<gene>
    <name evidence="1" type="ORF">UT84_C0003G0106</name>
</gene>
<dbReference type="Proteomes" id="UP000034531">
    <property type="component" value="Unassembled WGS sequence"/>
</dbReference>
<dbReference type="AlphaFoldDB" id="A0A0G0RMM4"/>
<sequence length="116" mass="12895">MPERAEVRLTGIRIPRVRQGTKIMINDGELSMVSDSGTRLIETGLPIPEIPDGMIGVRFHGRLAMIPQRTEGEGFVGKTGFTQRQIVALYSLDRKRLAEGTVLLDSLRSYARGLEE</sequence>
<comment type="caution">
    <text evidence="1">The sequence shown here is derived from an EMBL/GenBank/DDBJ whole genome shotgun (WGS) entry which is preliminary data.</text>
</comment>
<evidence type="ECO:0000313" key="2">
    <source>
        <dbReference type="Proteomes" id="UP000034531"/>
    </source>
</evidence>
<evidence type="ECO:0000313" key="1">
    <source>
        <dbReference type="EMBL" id="KKR51111.1"/>
    </source>
</evidence>
<proteinExistence type="predicted"/>
<accession>A0A0G0RMM4</accession>